<dbReference type="Gene3D" id="2.40.10.270">
    <property type="entry name" value="Bacteriophage SPP1 head-tail adaptor protein"/>
    <property type="match status" value="1"/>
</dbReference>
<comment type="caution">
    <text evidence="1">The sequence shown here is derived from an EMBL/GenBank/DDBJ whole genome shotgun (WGS) entry which is preliminary data.</text>
</comment>
<dbReference type="NCBIfam" id="TIGR01563">
    <property type="entry name" value="gp16_SPP1"/>
    <property type="match status" value="1"/>
</dbReference>
<sequence length="108" mass="11745">MEGLTMQSGKLQNRIELQRMTETVAASGAVSGEWETYATGRAELRQAGISEFLTTYGEGVSNNAVFLIRWLPGVSVADRILHNGKAWNIVAIAEIGRRRGLDLRAVAA</sequence>
<evidence type="ECO:0000313" key="2">
    <source>
        <dbReference type="Proteomes" id="UP000243507"/>
    </source>
</evidence>
<gene>
    <name evidence="1" type="ORF">CLN94_10450</name>
</gene>
<protein>
    <submittedName>
        <fullName evidence="1">Head-tail adaptor protein</fullName>
    </submittedName>
</protein>
<keyword evidence="2" id="KW-1185">Reference proteome</keyword>
<dbReference type="AlphaFoldDB" id="A0A2A4CQ45"/>
<dbReference type="Pfam" id="PF05521">
    <property type="entry name" value="Phage_HCP"/>
    <property type="match status" value="1"/>
</dbReference>
<dbReference type="Proteomes" id="UP000243507">
    <property type="component" value="Unassembled WGS sequence"/>
</dbReference>
<dbReference type="InterPro" id="IPR008767">
    <property type="entry name" value="Phage_SPP1_head-tail_adaptor"/>
</dbReference>
<dbReference type="InterPro" id="IPR038666">
    <property type="entry name" value="SSP1_head-tail_sf"/>
</dbReference>
<evidence type="ECO:0000313" key="1">
    <source>
        <dbReference type="EMBL" id="PCD76236.1"/>
    </source>
</evidence>
<dbReference type="EMBL" id="NTJD01000007">
    <property type="protein sequence ID" value="PCD76236.1"/>
    <property type="molecule type" value="Genomic_DNA"/>
</dbReference>
<reference evidence="1 2" key="1">
    <citation type="submission" date="2017-09" db="EMBL/GenBank/DDBJ databases">
        <title>A multilocus sequence analysis scheme for characterization of bacteria in the genus Thioclava.</title>
        <authorList>
            <person name="Liu Y."/>
            <person name="Shao Z."/>
        </authorList>
    </citation>
    <scope>NUCLEOTIDE SEQUENCE [LARGE SCALE GENOMIC DNA]</scope>
    <source>
        <strain evidence="1 2">CAU 1312</strain>
    </source>
</reference>
<accession>A0A2A4CQ45</accession>
<organism evidence="1 2">
    <name type="scientific">Pseudothioclava arenosa</name>
    <dbReference type="NCBI Taxonomy" id="1795308"/>
    <lineage>
        <taxon>Bacteria</taxon>
        <taxon>Pseudomonadati</taxon>
        <taxon>Pseudomonadota</taxon>
        <taxon>Alphaproteobacteria</taxon>
        <taxon>Rhodobacterales</taxon>
        <taxon>Paracoccaceae</taxon>
        <taxon>Pseudothioclava</taxon>
    </lineage>
</organism>
<name>A0A2A4CQ45_9RHOB</name>
<proteinExistence type="predicted"/>